<evidence type="ECO:0000259" key="9">
    <source>
        <dbReference type="PROSITE" id="PS51387"/>
    </source>
</evidence>
<dbReference type="GO" id="GO:0071949">
    <property type="term" value="F:FAD binding"/>
    <property type="evidence" value="ECO:0007669"/>
    <property type="project" value="InterPro"/>
</dbReference>
<dbReference type="GO" id="GO:0016491">
    <property type="term" value="F:oxidoreductase activity"/>
    <property type="evidence" value="ECO:0007669"/>
    <property type="project" value="UniProtKB-KW"/>
</dbReference>
<feature type="domain" description="FAD-binding PCMH-type" evidence="9">
    <location>
        <begin position="121"/>
        <end position="303"/>
    </location>
</feature>
<sequence>MSNVADSFDSFNSNLDSTNSECLVPLPPMEHNLWGTPDESKELSASVQKLLHKLLGVGELTLHRRTTAQTELSPIRLGDADLAELGEIVGPGYVTTDKEQRIRRARGKSYPDLVDWRMNRVIEAPDAVVAPGTETEVWEVLKFCSREKIAVVPFGGGSSVVGGLSPKKGGMRAVISIDLRRFDQLEDVDPVSCEATFGAGLSGPHAELLLGEYGLQIGHYPQSFPYASLGGFAATRSSGQSSAGYGRFDEMVRSLTVVTPKGIMEVGWKAPMSAAGPDLRHVFLGSEGSFGIITKLRLQVHKIPQTKRYEAFRFPDFAAGAAAVRAVVQEGCGPTVIRLSDEIESSLNLSNTDSMGSAATSKVGCLCLTMFEGSENHTKSRHEETRAVLLAHGGTSLGEMPVREWEQGRFGAPVLRDGLIDNGAICETLETATDWSNITRLKTAVTEALTTELAKTGTISVVMCHISHVYAGGCSLYFTVVAAQKGDDPQAQWWPVKHAASQAIIDAGGTTTHHHGVGTDHRPFLKGEIGTPAVELIRAIKHELDPVGILNPEKLV</sequence>
<evidence type="ECO:0000256" key="8">
    <source>
        <dbReference type="PIRSR" id="PIRSR625650-4"/>
    </source>
</evidence>
<dbReference type="SUPFAM" id="SSF56176">
    <property type="entry name" value="FAD-binding/transporter-associated domain-like"/>
    <property type="match status" value="1"/>
</dbReference>
<feature type="binding site" evidence="7">
    <location>
        <begin position="235"/>
        <end position="238"/>
    </location>
    <ligand>
        <name>FAD</name>
        <dbReference type="ChEBI" id="CHEBI:57692"/>
    </ligand>
</feature>
<dbReference type="InterPro" id="IPR025650">
    <property type="entry name" value="Alkyl-DHAP_Synthase"/>
</dbReference>
<evidence type="ECO:0000256" key="4">
    <source>
        <dbReference type="ARBA" id="ARBA00023002"/>
    </source>
</evidence>
<dbReference type="GO" id="GO:0008609">
    <property type="term" value="F:alkylglycerone-phosphate synthase activity"/>
    <property type="evidence" value="ECO:0007669"/>
    <property type="project" value="InterPro"/>
</dbReference>
<feature type="site" description="Important for enzyme activity" evidence="8">
    <location>
        <position position="338"/>
    </location>
</feature>
<dbReference type="Pfam" id="PF01565">
    <property type="entry name" value="FAD_binding_4"/>
    <property type="match status" value="1"/>
</dbReference>
<evidence type="ECO:0000256" key="6">
    <source>
        <dbReference type="PIRSR" id="PIRSR625650-2"/>
    </source>
</evidence>
<keyword evidence="2" id="KW-0285">Flavoprotein</keyword>
<dbReference type="Gene3D" id="3.30.465.10">
    <property type="match status" value="1"/>
</dbReference>
<dbReference type="InterPro" id="IPR016166">
    <property type="entry name" value="FAD-bd_PCMH"/>
</dbReference>
<evidence type="ECO:0000313" key="10">
    <source>
        <dbReference type="EMBL" id="SQB64150.1"/>
    </source>
</evidence>
<comment type="similarity">
    <text evidence="1">Belongs to the FAD-binding oxidoreductase/transferase type 4 family.</text>
</comment>
<comment type="cofactor">
    <cofactor evidence="7">
        <name>FAD</name>
        <dbReference type="ChEBI" id="CHEBI:57692"/>
    </cofactor>
</comment>
<evidence type="ECO:0000256" key="5">
    <source>
        <dbReference type="PIRSR" id="PIRSR625650-1"/>
    </source>
</evidence>
<evidence type="ECO:0000256" key="1">
    <source>
        <dbReference type="ARBA" id="ARBA00008000"/>
    </source>
</evidence>
<protein>
    <submittedName>
        <fullName evidence="10">Uncharacterized FAD-linked oxidoreductase Rv2280</fullName>
        <ecNumber evidence="10">1.-.-.-</ecNumber>
    </submittedName>
</protein>
<dbReference type="GeneID" id="55564372"/>
<dbReference type="GO" id="GO:0008610">
    <property type="term" value="P:lipid biosynthetic process"/>
    <property type="evidence" value="ECO:0007669"/>
    <property type="project" value="InterPro"/>
</dbReference>
<feature type="binding site" evidence="6">
    <location>
        <position position="416"/>
    </location>
    <ligand>
        <name>substrate</name>
    </ligand>
</feature>
<dbReference type="InterPro" id="IPR016164">
    <property type="entry name" value="FAD-linked_Oxase-like_C"/>
</dbReference>
<dbReference type="InterPro" id="IPR016167">
    <property type="entry name" value="FAD-bd_PCMH_sub1"/>
</dbReference>
<evidence type="ECO:0000256" key="2">
    <source>
        <dbReference type="ARBA" id="ARBA00022630"/>
    </source>
</evidence>
<dbReference type="InterPro" id="IPR004113">
    <property type="entry name" value="FAD-bd_oxidored_4_C"/>
</dbReference>
<dbReference type="Gene3D" id="3.30.43.10">
    <property type="entry name" value="Uridine Diphospho-n-acetylenolpyruvylglucosamine Reductase, domain 2"/>
    <property type="match status" value="1"/>
</dbReference>
<dbReference type="PANTHER" id="PTHR46568">
    <property type="entry name" value="ALKYLDIHYDROXYACETONEPHOSPHATE SYNTHASE, PEROXISOMAL"/>
    <property type="match status" value="1"/>
</dbReference>
<evidence type="ECO:0000256" key="3">
    <source>
        <dbReference type="ARBA" id="ARBA00022827"/>
    </source>
</evidence>
<evidence type="ECO:0000256" key="7">
    <source>
        <dbReference type="PIRSR" id="PIRSR625650-3"/>
    </source>
</evidence>
<dbReference type="EMBL" id="UASJ01000001">
    <property type="protein sequence ID" value="SQB64150.1"/>
    <property type="molecule type" value="Genomic_DNA"/>
</dbReference>
<dbReference type="InterPro" id="IPR006094">
    <property type="entry name" value="Oxid_FAD_bind_N"/>
</dbReference>
<dbReference type="InterPro" id="IPR016169">
    <property type="entry name" value="FAD-bd_PCMH_sub2"/>
</dbReference>
<proteinExistence type="inferred from homology"/>
<name>A0A2X3AR68_9ACTO</name>
<dbReference type="AlphaFoldDB" id="A0A2X3AR68"/>
<dbReference type="InterPro" id="IPR016171">
    <property type="entry name" value="Vanillyl_alc_oxidase_C-sub2"/>
</dbReference>
<organism evidence="10 11">
    <name type="scientific">Mobiluncus curtisii</name>
    <dbReference type="NCBI Taxonomy" id="2051"/>
    <lineage>
        <taxon>Bacteria</taxon>
        <taxon>Bacillati</taxon>
        <taxon>Actinomycetota</taxon>
        <taxon>Actinomycetes</taxon>
        <taxon>Actinomycetales</taxon>
        <taxon>Actinomycetaceae</taxon>
        <taxon>Mobiluncus</taxon>
    </lineage>
</organism>
<dbReference type="Gene3D" id="3.30.300.330">
    <property type="match status" value="1"/>
</dbReference>
<dbReference type="SUPFAM" id="SSF55103">
    <property type="entry name" value="FAD-linked oxidases, C-terminal domain"/>
    <property type="match status" value="1"/>
</dbReference>
<keyword evidence="3 7" id="KW-0274">FAD</keyword>
<dbReference type="PANTHER" id="PTHR46568:SF1">
    <property type="entry name" value="ALKYLDIHYDROXYACETONEPHOSPHATE SYNTHASE, PEROXISOMAL"/>
    <property type="match status" value="1"/>
</dbReference>
<dbReference type="Proteomes" id="UP000250245">
    <property type="component" value="Unassembled WGS sequence"/>
</dbReference>
<feature type="binding site" evidence="7">
    <location>
        <begin position="153"/>
        <end position="159"/>
    </location>
    <ligand>
        <name>FAD</name>
        <dbReference type="ChEBI" id="CHEBI:57692"/>
    </ligand>
</feature>
<dbReference type="RefSeq" id="WP_041797854.1">
    <property type="nucleotide sequence ID" value="NZ_CP068112.1"/>
</dbReference>
<keyword evidence="4 10" id="KW-0560">Oxidoreductase</keyword>
<gene>
    <name evidence="10" type="ORF">NCTC11820_00481</name>
</gene>
<dbReference type="Pfam" id="PF02913">
    <property type="entry name" value="FAD-oxidase_C"/>
    <property type="match status" value="1"/>
</dbReference>
<dbReference type="EC" id="1.-.-.-" evidence="10"/>
<dbReference type="InterPro" id="IPR036318">
    <property type="entry name" value="FAD-bd_PCMH-like_sf"/>
</dbReference>
<dbReference type="PROSITE" id="PS51387">
    <property type="entry name" value="FAD_PCMH"/>
    <property type="match status" value="1"/>
</dbReference>
<dbReference type="Gene3D" id="1.10.45.10">
    <property type="entry name" value="Vanillyl-alcohol Oxidase, Chain A, domain 4"/>
    <property type="match status" value="1"/>
</dbReference>
<feature type="binding site" evidence="7">
    <location>
        <begin position="287"/>
        <end position="293"/>
    </location>
    <ligand>
        <name>FAD</name>
        <dbReference type="ChEBI" id="CHEBI:57692"/>
    </ligand>
</feature>
<accession>A0A2X3AR68</accession>
<feature type="active site" description="Proton donor/acceptor" evidence="5">
    <location>
        <position position="477"/>
    </location>
</feature>
<reference evidence="10 11" key="1">
    <citation type="submission" date="2018-06" db="EMBL/GenBank/DDBJ databases">
        <authorList>
            <consortium name="Pathogen Informatics"/>
            <person name="Doyle S."/>
        </authorList>
    </citation>
    <scope>NUCLEOTIDE SEQUENCE [LARGE SCALE GENOMIC DNA]</scope>
    <source>
        <strain evidence="10 11">NCTC11820</strain>
    </source>
</reference>
<dbReference type="Gene3D" id="3.30.70.3450">
    <property type="match status" value="1"/>
</dbReference>
<evidence type="ECO:0000313" key="11">
    <source>
        <dbReference type="Proteomes" id="UP000250245"/>
    </source>
</evidence>